<comment type="caution">
    <text evidence="4">The sequence shown here is derived from an EMBL/GenBank/DDBJ whole genome shotgun (WGS) entry which is preliminary data.</text>
</comment>
<dbReference type="PROSITE" id="PS50893">
    <property type="entry name" value="ABC_TRANSPORTER_2"/>
    <property type="match status" value="1"/>
</dbReference>
<dbReference type="InterPro" id="IPR017871">
    <property type="entry name" value="ABC_transporter-like_CS"/>
</dbReference>
<evidence type="ECO:0000313" key="4">
    <source>
        <dbReference type="EMBL" id="RXK11504.1"/>
    </source>
</evidence>
<organism evidence="4 5">
    <name type="scientific">Halarcobacter mediterraneus</name>
    <dbReference type="NCBI Taxonomy" id="2023153"/>
    <lineage>
        <taxon>Bacteria</taxon>
        <taxon>Pseudomonadati</taxon>
        <taxon>Campylobacterota</taxon>
        <taxon>Epsilonproteobacteria</taxon>
        <taxon>Campylobacterales</taxon>
        <taxon>Arcobacteraceae</taxon>
        <taxon>Halarcobacter</taxon>
    </lineage>
</organism>
<accession>A0A4Q1AQ60</accession>
<proteinExistence type="predicted"/>
<dbReference type="InterPro" id="IPR027417">
    <property type="entry name" value="P-loop_NTPase"/>
</dbReference>
<dbReference type="RefSeq" id="WP_129062693.1">
    <property type="nucleotide sequence ID" value="NZ_NXIE01000008.1"/>
</dbReference>
<keyword evidence="1" id="KW-0547">Nucleotide-binding</keyword>
<dbReference type="Pfam" id="PF00005">
    <property type="entry name" value="ABC_tran"/>
    <property type="match status" value="1"/>
</dbReference>
<dbReference type="PANTHER" id="PTHR42798:SF2">
    <property type="entry name" value="ABC TRANSPORTER ATP-BINDING PROTEIN MG467-RELATED"/>
    <property type="match status" value="1"/>
</dbReference>
<keyword evidence="5" id="KW-1185">Reference proteome</keyword>
<name>A0A4Q1AQ60_9BACT</name>
<dbReference type="GO" id="GO:0005524">
    <property type="term" value="F:ATP binding"/>
    <property type="evidence" value="ECO:0007669"/>
    <property type="project" value="UniProtKB-KW"/>
</dbReference>
<dbReference type="SMART" id="SM00382">
    <property type="entry name" value="AAA"/>
    <property type="match status" value="1"/>
</dbReference>
<evidence type="ECO:0000256" key="1">
    <source>
        <dbReference type="ARBA" id="ARBA00022741"/>
    </source>
</evidence>
<dbReference type="SUPFAM" id="SSF52540">
    <property type="entry name" value="P-loop containing nucleoside triphosphate hydrolases"/>
    <property type="match status" value="1"/>
</dbReference>
<dbReference type="EMBL" id="NXIE01000008">
    <property type="protein sequence ID" value="RXK11504.1"/>
    <property type="molecule type" value="Genomic_DNA"/>
</dbReference>
<dbReference type="AlphaFoldDB" id="A0A4Q1AQ60"/>
<feature type="domain" description="ABC transporter" evidence="3">
    <location>
        <begin position="5"/>
        <end position="229"/>
    </location>
</feature>
<dbReference type="OrthoDB" id="9809450at2"/>
<evidence type="ECO:0000256" key="2">
    <source>
        <dbReference type="ARBA" id="ARBA00022840"/>
    </source>
</evidence>
<dbReference type="Proteomes" id="UP000289718">
    <property type="component" value="Unassembled WGS sequence"/>
</dbReference>
<dbReference type="PROSITE" id="PS00211">
    <property type="entry name" value="ABC_TRANSPORTER_1"/>
    <property type="match status" value="1"/>
</dbReference>
<dbReference type="InterPro" id="IPR003593">
    <property type="entry name" value="AAA+_ATPase"/>
</dbReference>
<evidence type="ECO:0000313" key="5">
    <source>
        <dbReference type="Proteomes" id="UP000289718"/>
    </source>
</evidence>
<keyword evidence="2 4" id="KW-0067">ATP-binding</keyword>
<gene>
    <name evidence="4" type="ORF">CP965_13805</name>
</gene>
<dbReference type="PANTHER" id="PTHR42798">
    <property type="entry name" value="LIPOPROTEIN-RELEASING SYSTEM ATP-BINDING PROTEIN LOLD"/>
    <property type="match status" value="1"/>
</dbReference>
<dbReference type="GO" id="GO:0016887">
    <property type="term" value="F:ATP hydrolysis activity"/>
    <property type="evidence" value="ECO:0007669"/>
    <property type="project" value="InterPro"/>
</dbReference>
<protein>
    <submittedName>
        <fullName evidence="4">ABC transporter ATP-binding protein</fullName>
    </submittedName>
</protein>
<reference evidence="4 5" key="1">
    <citation type="submission" date="2017-09" db="EMBL/GenBank/DDBJ databases">
        <title>Genomics of the genus Arcobacter.</title>
        <authorList>
            <person name="Perez-Cataluna A."/>
            <person name="Figueras M.J."/>
            <person name="Salas-Masso N."/>
        </authorList>
    </citation>
    <scope>NUCLEOTIDE SEQUENCE [LARGE SCALE GENOMIC DNA]</scope>
    <source>
        <strain evidence="4 5">F156-34</strain>
    </source>
</reference>
<evidence type="ECO:0000259" key="3">
    <source>
        <dbReference type="PROSITE" id="PS50893"/>
    </source>
</evidence>
<dbReference type="InterPro" id="IPR003439">
    <property type="entry name" value="ABC_transporter-like_ATP-bd"/>
</dbReference>
<dbReference type="Gene3D" id="3.40.50.300">
    <property type="entry name" value="P-loop containing nucleotide triphosphate hydrolases"/>
    <property type="match status" value="1"/>
</dbReference>
<sequence>MSESLEEQSLITNDKSNILLEAKNISHSFDYKLFENINLEIKSKESISIIGMSGSGKSTFLNILSSLLNPKSGEILYNSKNLYTLKKKDLLNIRREDFGIIFQAHYLFRGFSASDNLNIATLLSGENIDKDLLIKLNIDFVLNQSVGELSGGQQQRLSIARVLTKKPKIIFADEPTGNLDKDTAKIVMDTLFDYIHNNNAALVLVTHEEDLAKQCNHTYKLENLQLKELK</sequence>